<evidence type="ECO:0000259" key="5">
    <source>
        <dbReference type="PROSITE" id="PS51123"/>
    </source>
</evidence>
<dbReference type="InterPro" id="IPR006664">
    <property type="entry name" value="OMP_bac"/>
</dbReference>
<dbReference type="InterPro" id="IPR036737">
    <property type="entry name" value="OmpA-like_sf"/>
</dbReference>
<evidence type="ECO:0000256" key="4">
    <source>
        <dbReference type="PROSITE-ProRule" id="PRU00473"/>
    </source>
</evidence>
<dbReference type="PANTHER" id="PTHR30329:SF21">
    <property type="entry name" value="LIPOPROTEIN YIAD-RELATED"/>
    <property type="match status" value="1"/>
</dbReference>
<dbReference type="AlphaFoldDB" id="A0A5N1J0V4"/>
<dbReference type="Gene3D" id="3.30.1330.60">
    <property type="entry name" value="OmpA-like domain"/>
    <property type="match status" value="1"/>
</dbReference>
<protein>
    <submittedName>
        <fullName evidence="6">OmpA family protein</fullName>
    </submittedName>
</protein>
<dbReference type="GO" id="GO:0009279">
    <property type="term" value="C:cell outer membrane"/>
    <property type="evidence" value="ECO:0007669"/>
    <property type="project" value="UniProtKB-SubCell"/>
</dbReference>
<evidence type="ECO:0000256" key="2">
    <source>
        <dbReference type="ARBA" id="ARBA00023136"/>
    </source>
</evidence>
<dbReference type="InterPro" id="IPR011659">
    <property type="entry name" value="WD40"/>
</dbReference>
<dbReference type="Gene3D" id="1.25.40.10">
    <property type="entry name" value="Tetratricopeptide repeat domain"/>
    <property type="match status" value="1"/>
</dbReference>
<dbReference type="Pfam" id="PF00691">
    <property type="entry name" value="OmpA"/>
    <property type="match status" value="1"/>
</dbReference>
<dbReference type="InterPro" id="IPR011042">
    <property type="entry name" value="6-blade_b-propeller_TolB-like"/>
</dbReference>
<comment type="subcellular location">
    <subcellularLocation>
        <location evidence="1">Cell outer membrane</location>
    </subcellularLocation>
</comment>
<keyword evidence="3" id="KW-0998">Cell outer membrane</keyword>
<reference evidence="6 7" key="1">
    <citation type="submission" date="2019-09" db="EMBL/GenBank/DDBJ databases">
        <title>Genome sequence of Adhaeribacter sp. M2.</title>
        <authorList>
            <person name="Srinivasan S."/>
        </authorList>
    </citation>
    <scope>NUCLEOTIDE SEQUENCE [LARGE SCALE GENOMIC DNA]</scope>
    <source>
        <strain evidence="6 7">M2</strain>
    </source>
</reference>
<dbReference type="InterPro" id="IPR050330">
    <property type="entry name" value="Bact_OuterMem_StrucFunc"/>
</dbReference>
<evidence type="ECO:0000313" key="6">
    <source>
        <dbReference type="EMBL" id="KAA9340335.1"/>
    </source>
</evidence>
<dbReference type="Proteomes" id="UP000326570">
    <property type="component" value="Unassembled WGS sequence"/>
</dbReference>
<dbReference type="SUPFAM" id="SSF103088">
    <property type="entry name" value="OmpA-like"/>
    <property type="match status" value="1"/>
</dbReference>
<evidence type="ECO:0000256" key="3">
    <source>
        <dbReference type="ARBA" id="ARBA00023237"/>
    </source>
</evidence>
<dbReference type="SUPFAM" id="SSF48452">
    <property type="entry name" value="TPR-like"/>
    <property type="match status" value="1"/>
</dbReference>
<organism evidence="6 7">
    <name type="scientific">Adhaeribacter soli</name>
    <dbReference type="NCBI Taxonomy" id="2607655"/>
    <lineage>
        <taxon>Bacteria</taxon>
        <taxon>Pseudomonadati</taxon>
        <taxon>Bacteroidota</taxon>
        <taxon>Cytophagia</taxon>
        <taxon>Cytophagales</taxon>
        <taxon>Hymenobacteraceae</taxon>
        <taxon>Adhaeribacter</taxon>
    </lineage>
</organism>
<dbReference type="EMBL" id="VTWT01000003">
    <property type="protein sequence ID" value="KAA9340335.1"/>
    <property type="molecule type" value="Genomic_DNA"/>
</dbReference>
<dbReference type="PROSITE" id="PS51123">
    <property type="entry name" value="OMPA_2"/>
    <property type="match status" value="1"/>
</dbReference>
<keyword evidence="2 4" id="KW-0472">Membrane</keyword>
<keyword evidence="7" id="KW-1185">Reference proteome</keyword>
<gene>
    <name evidence="6" type="ORF">F0P94_07355</name>
</gene>
<dbReference type="SUPFAM" id="SSF49464">
    <property type="entry name" value="Carboxypeptidase regulatory domain-like"/>
    <property type="match status" value="1"/>
</dbReference>
<accession>A0A5N1J0V4</accession>
<dbReference type="Gene3D" id="2.120.10.30">
    <property type="entry name" value="TolB, C-terminal domain"/>
    <property type="match status" value="1"/>
</dbReference>
<comment type="caution">
    <text evidence="6">The sequence shown here is derived from an EMBL/GenBank/DDBJ whole genome shotgun (WGS) entry which is preliminary data.</text>
</comment>
<dbReference type="InterPro" id="IPR006665">
    <property type="entry name" value="OmpA-like"/>
</dbReference>
<dbReference type="InterPro" id="IPR011990">
    <property type="entry name" value="TPR-like_helical_dom_sf"/>
</dbReference>
<feature type="domain" description="OmpA-like" evidence="5">
    <location>
        <begin position="502"/>
        <end position="622"/>
    </location>
</feature>
<sequence>MAFAQATEAYKKVLDKAEPTLEVTQRIAHSYRQMNNSKEAEFWYAQVLAFPEAASVNLFYYAEAARRNGNYAKAKQLYLQYGAQVQAEAALAHKMAAACDEAMHWLKNPKSIELKKESINSGNSDFGTVFYKNGIVFSSDRENPKKGAQQEVYAWNGRPYLQLYYVEKGKDKNWGQPVAMPEELNTTYHNASPTFSKDGNTVFFTRVNKEQFRQRKANTDPTSWIEHPKKNDLVSRLEIYSSEFKNGKWTKPKAFAYNKAREYSVGHPALSPDGQVLYFASDMPGGLGETDLYYCLKMRDGSWGKPVNCGATVNTAGREAFPAVAADGTLYFSSDGHVGMGGLDLFSAKGEKENWKEVANLQAPLNSGNDDFGIIFEPNGENGYLSSNRDSENGTDNIYSFKPYRIPCTLEGRTVEQAVAKHNQDPPKPVSNVRLKLYHPNDTAAIVAYSDADGRFSFNIEQGIKYTIKGIKSGYLTKSAEVTPDCKSVLDMIKLNMTLNKNVVNNSYIVENIYYDVDKHEIRPDAAKELDKLAVMLRDNPEVKIELSSHTDSRQTNGYNQMLSQLRADAAVEYIISQGIDKKRITAKGYGESKLLNRCKDGVKCSEQEHQLNRRTEFKLIR</sequence>
<dbReference type="PRINTS" id="PR01021">
    <property type="entry name" value="OMPADOMAIN"/>
</dbReference>
<name>A0A5N1J0V4_9BACT</name>
<dbReference type="SUPFAM" id="SSF82171">
    <property type="entry name" value="DPP6 N-terminal domain-like"/>
    <property type="match status" value="1"/>
</dbReference>
<dbReference type="InterPro" id="IPR008969">
    <property type="entry name" value="CarboxyPept-like_regulatory"/>
</dbReference>
<dbReference type="CDD" id="cd07185">
    <property type="entry name" value="OmpA_C-like"/>
    <property type="match status" value="1"/>
</dbReference>
<evidence type="ECO:0000256" key="1">
    <source>
        <dbReference type="ARBA" id="ARBA00004442"/>
    </source>
</evidence>
<dbReference type="PANTHER" id="PTHR30329">
    <property type="entry name" value="STATOR ELEMENT OF FLAGELLAR MOTOR COMPLEX"/>
    <property type="match status" value="1"/>
</dbReference>
<proteinExistence type="predicted"/>
<dbReference type="Pfam" id="PF07676">
    <property type="entry name" value="PD40"/>
    <property type="match status" value="3"/>
</dbReference>
<evidence type="ECO:0000313" key="7">
    <source>
        <dbReference type="Proteomes" id="UP000326570"/>
    </source>
</evidence>